<name>A0A8T8K1Q1_9EURY</name>
<feature type="transmembrane region" description="Helical" evidence="6">
    <location>
        <begin position="78"/>
        <end position="95"/>
    </location>
</feature>
<keyword evidence="3 6" id="KW-0812">Transmembrane</keyword>
<feature type="transmembrane region" description="Helical" evidence="6">
    <location>
        <begin position="444"/>
        <end position="463"/>
    </location>
</feature>
<dbReference type="Proteomes" id="UP000681041">
    <property type="component" value="Chromosome"/>
</dbReference>
<dbReference type="GO" id="GO:0005886">
    <property type="term" value="C:plasma membrane"/>
    <property type="evidence" value="ECO:0007669"/>
    <property type="project" value="UniProtKB-SubCell"/>
</dbReference>
<gene>
    <name evidence="8" type="ORF">HYG87_00760</name>
</gene>
<dbReference type="KEGG" id="meme:HYG87_00760"/>
<feature type="transmembrane region" description="Helical" evidence="6">
    <location>
        <begin position="343"/>
        <end position="364"/>
    </location>
</feature>
<keyword evidence="5 6" id="KW-0472">Membrane</keyword>
<protein>
    <submittedName>
        <fullName evidence="8">FUSC family protein</fullName>
    </submittedName>
</protein>
<dbReference type="PANTHER" id="PTHR30509:SF9">
    <property type="entry name" value="MULTIDRUG RESISTANCE PROTEIN MDTO"/>
    <property type="match status" value="1"/>
</dbReference>
<feature type="transmembrane region" description="Helical" evidence="6">
    <location>
        <begin position="420"/>
        <end position="437"/>
    </location>
</feature>
<proteinExistence type="predicted"/>
<dbReference type="RefSeq" id="WP_211533341.1">
    <property type="nucleotide sequence ID" value="NZ_CP058560.1"/>
</dbReference>
<feature type="transmembrane region" description="Helical" evidence="6">
    <location>
        <begin position="31"/>
        <end position="48"/>
    </location>
</feature>
<organism evidence="8 9">
    <name type="scientific">Methanobacterium alkalithermotolerans</name>
    <dbReference type="NCBI Taxonomy" id="2731220"/>
    <lineage>
        <taxon>Archaea</taxon>
        <taxon>Methanobacteriati</taxon>
        <taxon>Methanobacteriota</taxon>
        <taxon>Methanomada group</taxon>
        <taxon>Methanobacteria</taxon>
        <taxon>Methanobacteriales</taxon>
        <taxon>Methanobacteriaceae</taxon>
        <taxon>Methanobacterium</taxon>
    </lineage>
</organism>
<feature type="transmembrane region" description="Helical" evidence="6">
    <location>
        <begin position="393"/>
        <end position="414"/>
    </location>
</feature>
<evidence type="ECO:0000256" key="5">
    <source>
        <dbReference type="ARBA" id="ARBA00023136"/>
    </source>
</evidence>
<evidence type="ECO:0000313" key="9">
    <source>
        <dbReference type="Proteomes" id="UP000681041"/>
    </source>
</evidence>
<keyword evidence="9" id="KW-1185">Reference proteome</keyword>
<dbReference type="AlphaFoldDB" id="A0A8T8K1Q1"/>
<keyword evidence="4 6" id="KW-1133">Transmembrane helix</keyword>
<accession>A0A8T8K1Q1</accession>
<feature type="transmembrane region" description="Helical" evidence="6">
    <location>
        <begin position="101"/>
        <end position="120"/>
    </location>
</feature>
<evidence type="ECO:0000256" key="2">
    <source>
        <dbReference type="ARBA" id="ARBA00022475"/>
    </source>
</evidence>
<dbReference type="EMBL" id="CP058560">
    <property type="protein sequence ID" value="QUH22396.1"/>
    <property type="molecule type" value="Genomic_DNA"/>
</dbReference>
<feature type="transmembrane region" description="Helical" evidence="6">
    <location>
        <begin position="153"/>
        <end position="173"/>
    </location>
</feature>
<feature type="domain" description="Integral membrane bound transporter" evidence="7">
    <location>
        <begin position="358"/>
        <end position="480"/>
    </location>
</feature>
<feature type="transmembrane region" description="Helical" evidence="6">
    <location>
        <begin position="469"/>
        <end position="487"/>
    </location>
</feature>
<dbReference type="Pfam" id="PF13515">
    <property type="entry name" value="FUSC_2"/>
    <property type="match status" value="1"/>
</dbReference>
<keyword evidence="2" id="KW-1003">Cell membrane</keyword>
<dbReference type="GeneID" id="64819250"/>
<evidence type="ECO:0000256" key="3">
    <source>
        <dbReference type="ARBA" id="ARBA00022692"/>
    </source>
</evidence>
<evidence type="ECO:0000259" key="7">
    <source>
        <dbReference type="Pfam" id="PF13515"/>
    </source>
</evidence>
<sequence>MNNPSLRMWKSRLKNLLFAKDAPPNWKGGKYFILILLLLLPLSFLLELGPAQKIFLFVGLLISQINLIKLPLKNMIPLNLVFIILVGLSVFSASLGLYHPLLGLIFLIIWIWFYSILNISGKVTGSIAYLGLLLYFYSSIIFVDSQLPPLDWGLYAATATLIGALAIILIRIFQKNPAKREILSSCFSPSTDFKSIVNAQKLLNISEKSKTGSLVQLATKIATLRFQIPHLEEELLSPSLELFQEYIAEVDKLTLKISDIILHKESSNLSFNKLETLFTKIMNLDTKEDDLSLKILVSQFQDQLVKTRKVLQGELILEVQPLPLSPKVPFRDNLRSNLNLNNLYVRHGIRFSLAVGAAFLLYLLTGSYDVHWVAMSIFLVLKVDIISTKKRMIIRILATIIGVVLAVLIALFLMHLGLAYILPLLGLICLVLVVVYLPVNYLYVVFFTSLLIIFLEPVQLIPLMGASRIMDVITGSVIAFGAAYLILPSRIMVNLPQLLIKRISSTQDFITTSLEGDDIPPLFDILSAHNNLQAGIIKLKDSQPQSLQDIKAYEDMALCLDGLLGDYIATLSHLKKIKTPESKLDEPLNLMQGILGHLQDMVLSKKPINPPDLEYINQELKRLKDKINAPDYIILLKYGEWILSDVELLSHLIKENKERGLFEKYRKL</sequence>
<comment type="subcellular location">
    <subcellularLocation>
        <location evidence="1">Cell membrane</location>
        <topology evidence="1">Multi-pass membrane protein</topology>
    </subcellularLocation>
</comment>
<reference evidence="8" key="1">
    <citation type="submission" date="2020-07" db="EMBL/GenBank/DDBJ databases">
        <title>Methanobacterium. sp. MethCan genome.</title>
        <authorList>
            <person name="Postec A."/>
            <person name="Quemeneur M."/>
        </authorList>
    </citation>
    <scope>NUCLEOTIDE SEQUENCE</scope>
    <source>
        <strain evidence="8">MethCAN</strain>
    </source>
</reference>
<dbReference type="InterPro" id="IPR049453">
    <property type="entry name" value="Memb_transporter_dom"/>
</dbReference>
<evidence type="ECO:0000256" key="6">
    <source>
        <dbReference type="SAM" id="Phobius"/>
    </source>
</evidence>
<evidence type="ECO:0000313" key="8">
    <source>
        <dbReference type="EMBL" id="QUH22396.1"/>
    </source>
</evidence>
<feature type="transmembrane region" description="Helical" evidence="6">
    <location>
        <begin position="127"/>
        <end position="147"/>
    </location>
</feature>
<dbReference type="PANTHER" id="PTHR30509">
    <property type="entry name" value="P-HYDROXYBENZOIC ACID EFFLUX PUMP SUBUNIT-RELATED"/>
    <property type="match status" value="1"/>
</dbReference>
<evidence type="ECO:0000256" key="4">
    <source>
        <dbReference type="ARBA" id="ARBA00022989"/>
    </source>
</evidence>
<evidence type="ECO:0000256" key="1">
    <source>
        <dbReference type="ARBA" id="ARBA00004651"/>
    </source>
</evidence>